<keyword evidence="3" id="KW-0444">Lipid biosynthesis</keyword>
<dbReference type="GO" id="GO:0016301">
    <property type="term" value="F:kinase activity"/>
    <property type="evidence" value="ECO:0007669"/>
    <property type="project" value="UniProtKB-KW"/>
</dbReference>
<dbReference type="PROSITE" id="PS50146">
    <property type="entry name" value="DAGK"/>
    <property type="match status" value="1"/>
</dbReference>
<evidence type="ECO:0000256" key="4">
    <source>
        <dbReference type="ARBA" id="ARBA00022679"/>
    </source>
</evidence>
<accession>A0A9D1W085</accession>
<dbReference type="Proteomes" id="UP000886847">
    <property type="component" value="Unassembled WGS sequence"/>
</dbReference>
<dbReference type="GO" id="GO:0046872">
    <property type="term" value="F:metal ion binding"/>
    <property type="evidence" value="ECO:0007669"/>
    <property type="project" value="UniProtKB-KW"/>
</dbReference>
<reference evidence="14" key="2">
    <citation type="submission" date="2021-04" db="EMBL/GenBank/DDBJ databases">
        <authorList>
            <person name="Gilroy R."/>
        </authorList>
    </citation>
    <scope>NUCLEOTIDE SEQUENCE</scope>
    <source>
        <strain evidence="14">2189</strain>
    </source>
</reference>
<comment type="cofactor">
    <cofactor evidence="1">
        <name>Mg(2+)</name>
        <dbReference type="ChEBI" id="CHEBI:18420"/>
    </cofactor>
</comment>
<comment type="similarity">
    <text evidence="2">Belongs to the diacylglycerol/lipid kinase family.</text>
</comment>
<evidence type="ECO:0000256" key="7">
    <source>
        <dbReference type="ARBA" id="ARBA00022777"/>
    </source>
</evidence>
<keyword evidence="10" id="KW-0443">Lipid metabolism</keyword>
<evidence type="ECO:0000259" key="13">
    <source>
        <dbReference type="PROSITE" id="PS50146"/>
    </source>
</evidence>
<evidence type="ECO:0000313" key="15">
    <source>
        <dbReference type="Proteomes" id="UP000886847"/>
    </source>
</evidence>
<feature type="domain" description="DAGKc" evidence="13">
    <location>
        <begin position="1"/>
        <end position="130"/>
    </location>
</feature>
<dbReference type="PANTHER" id="PTHR12358">
    <property type="entry name" value="SPHINGOSINE KINASE"/>
    <property type="match status" value="1"/>
</dbReference>
<dbReference type="GO" id="GO:0008654">
    <property type="term" value="P:phospholipid biosynthetic process"/>
    <property type="evidence" value="ECO:0007669"/>
    <property type="project" value="UniProtKB-KW"/>
</dbReference>
<dbReference type="InterPro" id="IPR016064">
    <property type="entry name" value="NAD/diacylglycerol_kinase_sf"/>
</dbReference>
<dbReference type="AlphaFoldDB" id="A0A9D1W085"/>
<evidence type="ECO:0000256" key="12">
    <source>
        <dbReference type="ARBA" id="ARBA00023264"/>
    </source>
</evidence>
<gene>
    <name evidence="14" type="ORF">H9851_02515</name>
</gene>
<evidence type="ECO:0000256" key="1">
    <source>
        <dbReference type="ARBA" id="ARBA00001946"/>
    </source>
</evidence>
<keyword evidence="8" id="KW-0067">ATP-binding</keyword>
<evidence type="ECO:0000256" key="8">
    <source>
        <dbReference type="ARBA" id="ARBA00022840"/>
    </source>
</evidence>
<dbReference type="Pfam" id="PF19279">
    <property type="entry name" value="YegS_C"/>
    <property type="match status" value="1"/>
</dbReference>
<comment type="caution">
    <text evidence="14">The sequence shown here is derived from an EMBL/GenBank/DDBJ whole genome shotgun (WGS) entry which is preliminary data.</text>
</comment>
<keyword evidence="9" id="KW-0460">Magnesium</keyword>
<keyword evidence="7 14" id="KW-0418">Kinase</keyword>
<evidence type="ECO:0000256" key="2">
    <source>
        <dbReference type="ARBA" id="ARBA00005983"/>
    </source>
</evidence>
<evidence type="ECO:0000256" key="6">
    <source>
        <dbReference type="ARBA" id="ARBA00022741"/>
    </source>
</evidence>
<dbReference type="InterPro" id="IPR005218">
    <property type="entry name" value="Diacylglycerol/lipid_kinase"/>
</dbReference>
<dbReference type="SUPFAM" id="SSF111331">
    <property type="entry name" value="NAD kinase/diacylglycerol kinase-like"/>
    <property type="match status" value="1"/>
</dbReference>
<dbReference type="PANTHER" id="PTHR12358:SF106">
    <property type="entry name" value="LIPID KINASE YEGS"/>
    <property type="match status" value="1"/>
</dbReference>
<name>A0A9D1W085_9FIRM</name>
<evidence type="ECO:0000313" key="14">
    <source>
        <dbReference type="EMBL" id="HIX50133.1"/>
    </source>
</evidence>
<proteinExistence type="inferred from homology"/>
<evidence type="ECO:0000256" key="3">
    <source>
        <dbReference type="ARBA" id="ARBA00022516"/>
    </source>
</evidence>
<keyword evidence="5" id="KW-0479">Metal-binding</keyword>
<dbReference type="SMART" id="SM00046">
    <property type="entry name" value="DAGKc"/>
    <property type="match status" value="1"/>
</dbReference>
<reference evidence="14" key="1">
    <citation type="journal article" date="2021" name="PeerJ">
        <title>Extensive microbial diversity within the chicken gut microbiome revealed by metagenomics and culture.</title>
        <authorList>
            <person name="Gilroy R."/>
            <person name="Ravi A."/>
            <person name="Getino M."/>
            <person name="Pursley I."/>
            <person name="Horton D.L."/>
            <person name="Alikhan N.F."/>
            <person name="Baker D."/>
            <person name="Gharbi K."/>
            <person name="Hall N."/>
            <person name="Watson M."/>
            <person name="Adriaenssens E.M."/>
            <person name="Foster-Nyarko E."/>
            <person name="Jarju S."/>
            <person name="Secka A."/>
            <person name="Antonio M."/>
            <person name="Oren A."/>
            <person name="Chaudhuri R.R."/>
            <person name="La Ragione R."/>
            <person name="Hildebrand F."/>
            <person name="Pallen M.J."/>
        </authorList>
    </citation>
    <scope>NUCLEOTIDE SEQUENCE</scope>
    <source>
        <strain evidence="14">2189</strain>
    </source>
</reference>
<dbReference type="Gene3D" id="3.40.50.10330">
    <property type="entry name" value="Probable inorganic polyphosphate/atp-NAD kinase, domain 1"/>
    <property type="match status" value="1"/>
</dbReference>
<evidence type="ECO:0000256" key="5">
    <source>
        <dbReference type="ARBA" id="ARBA00022723"/>
    </source>
</evidence>
<keyword evidence="4" id="KW-0808">Transferase</keyword>
<dbReference type="InterPro" id="IPR017438">
    <property type="entry name" value="ATP-NAD_kinase_N"/>
</dbReference>
<evidence type="ECO:0000256" key="10">
    <source>
        <dbReference type="ARBA" id="ARBA00023098"/>
    </source>
</evidence>
<dbReference type="Gene3D" id="2.60.200.40">
    <property type="match status" value="1"/>
</dbReference>
<organism evidence="14 15">
    <name type="scientific">Candidatus Borkfalkia faecavium</name>
    <dbReference type="NCBI Taxonomy" id="2838508"/>
    <lineage>
        <taxon>Bacteria</taxon>
        <taxon>Bacillati</taxon>
        <taxon>Bacillota</taxon>
        <taxon>Clostridia</taxon>
        <taxon>Christensenellales</taxon>
        <taxon>Christensenellaceae</taxon>
        <taxon>Candidatus Borkfalkia</taxon>
    </lineage>
</organism>
<dbReference type="Pfam" id="PF00781">
    <property type="entry name" value="DAGK_cat"/>
    <property type="match status" value="1"/>
</dbReference>
<dbReference type="InterPro" id="IPR050187">
    <property type="entry name" value="Lipid_Phosphate_FormReg"/>
</dbReference>
<keyword evidence="12" id="KW-1208">Phospholipid metabolism</keyword>
<dbReference type="NCBIfam" id="TIGR00147">
    <property type="entry name" value="YegS/Rv2252/BmrU family lipid kinase"/>
    <property type="match status" value="1"/>
</dbReference>
<dbReference type="InterPro" id="IPR045540">
    <property type="entry name" value="YegS/DAGK_C"/>
</dbReference>
<keyword evidence="6" id="KW-0547">Nucleotide-binding</keyword>
<dbReference type="GO" id="GO:0005886">
    <property type="term" value="C:plasma membrane"/>
    <property type="evidence" value="ECO:0007669"/>
    <property type="project" value="TreeGrafter"/>
</dbReference>
<protein>
    <submittedName>
        <fullName evidence="14">Diacylglycerol kinase family lipid kinase</fullName>
    </submittedName>
</protein>
<dbReference type="EMBL" id="DXEW01000011">
    <property type="protein sequence ID" value="HIX50133.1"/>
    <property type="molecule type" value="Genomic_DNA"/>
</dbReference>
<dbReference type="InterPro" id="IPR001206">
    <property type="entry name" value="Diacylglycerol_kinase_cat_dom"/>
</dbReference>
<sequence length="295" mass="31993">MYNVIANPQAGEGKKKKLLERALARFAERGKQVRLYQTEKPGAAAAFAAKLSREGEGDIVAFGGDGTLHEVLKGFENFEACALGLIPAGTGNDFAASAGIPLQPEAAVDLIADTEPQLTDFLQLPQGVRGINAAGTGIDVEILRRCRDSKFLRGKMQYLVSLIVSLIKYKNYTFTVRVNGQESRHSALIACVGNGQTIGGGIRMCPQAHIADGMLDFVAVDDVKKASIPAAFVKLMKGRILEEPFTFFERCKHVEIVPDAPMTVQVDGELYDGLPFIADIVENKLRMWRGAPQKA</sequence>
<evidence type="ECO:0000256" key="11">
    <source>
        <dbReference type="ARBA" id="ARBA00023209"/>
    </source>
</evidence>
<evidence type="ECO:0000256" key="9">
    <source>
        <dbReference type="ARBA" id="ARBA00022842"/>
    </source>
</evidence>
<dbReference type="GO" id="GO:0005524">
    <property type="term" value="F:ATP binding"/>
    <property type="evidence" value="ECO:0007669"/>
    <property type="project" value="UniProtKB-KW"/>
</dbReference>
<keyword evidence="11" id="KW-0594">Phospholipid biosynthesis</keyword>